<evidence type="ECO:0000256" key="1">
    <source>
        <dbReference type="SAM" id="MobiDB-lite"/>
    </source>
</evidence>
<dbReference type="EMBL" id="LR743593">
    <property type="protein sequence ID" value="CAA2621486.1"/>
    <property type="molecule type" value="Genomic_DNA"/>
</dbReference>
<dbReference type="EMBL" id="CACRZD030000006">
    <property type="protein sequence ID" value="CAA6661183.1"/>
    <property type="molecule type" value="Genomic_DNA"/>
</dbReference>
<organism evidence="2">
    <name type="scientific">Spirodela intermedia</name>
    <name type="common">Intermediate duckweed</name>
    <dbReference type="NCBI Taxonomy" id="51605"/>
    <lineage>
        <taxon>Eukaryota</taxon>
        <taxon>Viridiplantae</taxon>
        <taxon>Streptophyta</taxon>
        <taxon>Embryophyta</taxon>
        <taxon>Tracheophyta</taxon>
        <taxon>Spermatophyta</taxon>
        <taxon>Magnoliopsida</taxon>
        <taxon>Liliopsida</taxon>
        <taxon>Araceae</taxon>
        <taxon>Lemnoideae</taxon>
        <taxon>Spirodela</taxon>
    </lineage>
</organism>
<evidence type="ECO:0000313" key="3">
    <source>
        <dbReference type="Proteomes" id="UP001189122"/>
    </source>
</evidence>
<sequence>MHGPRCLPQRAGGNAATPQDGPRQGKNSPVPWKRRWSRFPRRRRWRRRLRRLRWLRRPASRRRWRPMENPSGDGGYGGGGGGGYGIQRREGGGGR</sequence>
<gene>
    <name evidence="2" type="ORF">SI7747_06007581</name>
</gene>
<name>A0A7I8IT54_SPIIN</name>
<protein>
    <submittedName>
        <fullName evidence="2">Uncharacterized protein</fullName>
    </submittedName>
</protein>
<evidence type="ECO:0000313" key="2">
    <source>
        <dbReference type="EMBL" id="CAA2621486.1"/>
    </source>
</evidence>
<accession>A0A7I8IT54</accession>
<keyword evidence="3" id="KW-1185">Reference proteome</keyword>
<dbReference type="AlphaFoldDB" id="A0A7I8IT54"/>
<feature type="region of interest" description="Disordered" evidence="1">
    <location>
        <begin position="56"/>
        <end position="95"/>
    </location>
</feature>
<dbReference type="Proteomes" id="UP001189122">
    <property type="component" value="Unassembled WGS sequence"/>
</dbReference>
<feature type="compositionally biased region" description="Gly residues" evidence="1">
    <location>
        <begin position="72"/>
        <end position="85"/>
    </location>
</feature>
<proteinExistence type="predicted"/>
<reference evidence="2 3" key="1">
    <citation type="submission" date="2019-12" db="EMBL/GenBank/DDBJ databases">
        <authorList>
            <person name="Scholz U."/>
            <person name="Mascher M."/>
            <person name="Fiebig A."/>
        </authorList>
    </citation>
    <scope>NUCLEOTIDE SEQUENCE</scope>
</reference>
<feature type="region of interest" description="Disordered" evidence="1">
    <location>
        <begin position="1"/>
        <end position="37"/>
    </location>
</feature>